<evidence type="ECO:0000259" key="2">
    <source>
        <dbReference type="Pfam" id="PF15248"/>
    </source>
</evidence>
<protein>
    <submittedName>
        <fullName evidence="4">Proline-rich protein 29 isoform X1</fullName>
    </submittedName>
</protein>
<dbReference type="Proteomes" id="UP001652624">
    <property type="component" value="Chromosome 12"/>
</dbReference>
<gene>
    <name evidence="4" type="primary">PRR29</name>
</gene>
<name>A0ABM3YBW6_ERIEU</name>
<dbReference type="GeneID" id="103117603"/>
<evidence type="ECO:0000313" key="4">
    <source>
        <dbReference type="RefSeq" id="XP_060058564.1"/>
    </source>
</evidence>
<feature type="region of interest" description="Disordered" evidence="1">
    <location>
        <begin position="208"/>
        <end position="232"/>
    </location>
</feature>
<organism evidence="3 4">
    <name type="scientific">Erinaceus europaeus</name>
    <name type="common">Western European hedgehog</name>
    <dbReference type="NCBI Taxonomy" id="9365"/>
    <lineage>
        <taxon>Eukaryota</taxon>
        <taxon>Metazoa</taxon>
        <taxon>Chordata</taxon>
        <taxon>Craniata</taxon>
        <taxon>Vertebrata</taxon>
        <taxon>Euteleostomi</taxon>
        <taxon>Mammalia</taxon>
        <taxon>Eutheria</taxon>
        <taxon>Laurasiatheria</taxon>
        <taxon>Eulipotyphla</taxon>
        <taxon>Erinaceidae</taxon>
        <taxon>Erinaceinae</taxon>
        <taxon>Erinaceus</taxon>
    </lineage>
</organism>
<feature type="region of interest" description="Disordered" evidence="1">
    <location>
        <begin position="21"/>
        <end position="49"/>
    </location>
</feature>
<evidence type="ECO:0000256" key="1">
    <source>
        <dbReference type="SAM" id="MobiDB-lite"/>
    </source>
</evidence>
<feature type="region of interest" description="Disordered" evidence="1">
    <location>
        <begin position="95"/>
        <end position="114"/>
    </location>
</feature>
<dbReference type="PANTHER" id="PTHR28604:SF1">
    <property type="entry name" value="PROLINE-RICH PROTEIN 29"/>
    <property type="match status" value="1"/>
</dbReference>
<reference evidence="4" key="1">
    <citation type="submission" date="2025-08" db="UniProtKB">
        <authorList>
            <consortium name="RefSeq"/>
        </authorList>
    </citation>
    <scope>IDENTIFICATION</scope>
</reference>
<feature type="region of interest" description="Disordered" evidence="1">
    <location>
        <begin position="278"/>
        <end position="334"/>
    </location>
</feature>
<feature type="domain" description="DUF4587" evidence="2">
    <location>
        <begin position="159"/>
        <end position="200"/>
    </location>
</feature>
<proteinExistence type="predicted"/>
<sequence length="381" mass="39741">MQCPGSNCIQGIFSPGFREPQTGSFCLRPPAPRVQRAQGSPGPRRAARCGPRPRLLAAARMRGRTPWQPGRHGNPGTLSWRLGPEGGEVWTPAAAPGGGAHAREDTMATRSPRQPRDAVMAAGAGGFAAGARAPSVWPATWATVPQPPPWAVPPAPPPPGRAKEGLLELMALQTAQMHQLLLSRLAAAALHPDANPWSPQVRCGRGLPLPAKPGGGGTSRAPTERGGGRTRTAQVFQRSLRTGLGRSAACLHPGPGSVGARGATRQWMWAGGLWLAPGKVGRGGEGGKAREKQEPEDKSKSRLGGQAGCARHPGWQEPPLRRGPAGDSPSACLGHRAAQGQSLRWFLAPNSGAHLGFSVPTRPEGSCSASQSLVLTDLQNE</sequence>
<keyword evidence="3" id="KW-1185">Reference proteome</keyword>
<feature type="compositionally biased region" description="Low complexity" evidence="1">
    <location>
        <begin position="39"/>
        <end position="49"/>
    </location>
</feature>
<dbReference type="Pfam" id="PF15248">
    <property type="entry name" value="DUF4587"/>
    <property type="match status" value="1"/>
</dbReference>
<dbReference type="PANTHER" id="PTHR28604">
    <property type="match status" value="1"/>
</dbReference>
<accession>A0ABM3YBW6</accession>
<dbReference type="RefSeq" id="XP_060058564.1">
    <property type="nucleotide sequence ID" value="XM_060202581.1"/>
</dbReference>
<dbReference type="InterPro" id="IPR027904">
    <property type="entry name" value="DUF4587"/>
</dbReference>
<feature type="compositionally biased region" description="Basic and acidic residues" evidence="1">
    <location>
        <begin position="285"/>
        <end position="300"/>
    </location>
</feature>
<dbReference type="InterPro" id="IPR038915">
    <property type="entry name" value="PRR29-like"/>
</dbReference>
<evidence type="ECO:0000313" key="3">
    <source>
        <dbReference type="Proteomes" id="UP001652624"/>
    </source>
</evidence>